<dbReference type="InterPro" id="IPR018392">
    <property type="entry name" value="LysM"/>
</dbReference>
<evidence type="ECO:0000256" key="4">
    <source>
        <dbReference type="ARBA" id="ARBA00032108"/>
    </source>
</evidence>
<reference evidence="6 7" key="1">
    <citation type="journal article" date="2014" name="Arch. Microbiol.">
        <title>Bacillus mesophilum sp. nov., strain IITR-54T, a novel 4-chlorobiphenyl dechlorinating bacterium.</title>
        <authorList>
            <person name="Manickam N."/>
            <person name="Singh N.K."/>
            <person name="Bajaj A."/>
            <person name="Kumar R.M."/>
            <person name="Kaur G."/>
            <person name="Kaur N."/>
            <person name="Bala M."/>
            <person name="Kumar A."/>
            <person name="Mayilraj S."/>
        </authorList>
    </citation>
    <scope>NUCLEOTIDE SEQUENCE [LARGE SCALE GENOMIC DNA]</scope>
    <source>
        <strain evidence="6 7">IITR-54</strain>
    </source>
</reference>
<evidence type="ECO:0000259" key="5">
    <source>
        <dbReference type="PROSITE" id="PS51782"/>
    </source>
</evidence>
<keyword evidence="2" id="KW-0081">Bacteriolytic enzyme</keyword>
<organism evidence="6 7">
    <name type="scientific">Bacillus mesophilum</name>
    <dbReference type="NCBI Taxonomy" id="1071718"/>
    <lineage>
        <taxon>Bacteria</taxon>
        <taxon>Bacillati</taxon>
        <taxon>Bacillota</taxon>
        <taxon>Bacilli</taxon>
        <taxon>Bacillales</taxon>
        <taxon>Bacillaceae</taxon>
        <taxon>Bacillus</taxon>
    </lineage>
</organism>
<dbReference type="PROSITE" id="PS51782">
    <property type="entry name" value="LYSM"/>
    <property type="match status" value="1"/>
</dbReference>
<dbReference type="OrthoDB" id="977752at2"/>
<accession>A0A7V7RM51</accession>
<dbReference type="SUPFAM" id="SSF54106">
    <property type="entry name" value="LysM domain"/>
    <property type="match status" value="1"/>
</dbReference>
<dbReference type="Pfam" id="PF01476">
    <property type="entry name" value="LysM"/>
    <property type="match status" value="1"/>
</dbReference>
<dbReference type="GO" id="GO:0042742">
    <property type="term" value="P:defense response to bacterium"/>
    <property type="evidence" value="ECO:0007669"/>
    <property type="project" value="UniProtKB-KW"/>
</dbReference>
<dbReference type="InterPro" id="IPR036779">
    <property type="entry name" value="LysM_dom_sf"/>
</dbReference>
<dbReference type="SMART" id="SM00257">
    <property type="entry name" value="LysM"/>
    <property type="match status" value="1"/>
</dbReference>
<dbReference type="EMBL" id="WBOT01000003">
    <property type="protein sequence ID" value="KAB2333004.1"/>
    <property type="molecule type" value="Genomic_DNA"/>
</dbReference>
<dbReference type="InterPro" id="IPR002901">
    <property type="entry name" value="MGlyc_endo_b_GlcNAc-like_dom"/>
</dbReference>
<keyword evidence="3" id="KW-0378">Hydrolase</keyword>
<keyword evidence="7" id="KW-1185">Reference proteome</keyword>
<dbReference type="Gene3D" id="3.10.350.10">
    <property type="entry name" value="LysM domain"/>
    <property type="match status" value="1"/>
</dbReference>
<evidence type="ECO:0000313" key="7">
    <source>
        <dbReference type="Proteomes" id="UP000441354"/>
    </source>
</evidence>
<dbReference type="GO" id="GO:0004040">
    <property type="term" value="F:amidase activity"/>
    <property type="evidence" value="ECO:0007669"/>
    <property type="project" value="InterPro"/>
</dbReference>
<dbReference type="Proteomes" id="UP000441354">
    <property type="component" value="Unassembled WGS sequence"/>
</dbReference>
<feature type="domain" description="LysM" evidence="5">
    <location>
        <begin position="235"/>
        <end position="279"/>
    </location>
</feature>
<sequence>MTFIAEIAPYAKRVQEESNILASLLISQAILESAWGKSKLAQEGKNLFGIKGSYNGQSVEMPTWEVVKGKKVEILAAFRKYPSWYESFQDLANLFLKGVSWDRHKYKLIIGESNYRTAANAVQSAGYATDPDYAQKLITIIESHNLTQYDLAIFPSKVQTPGSQSQKYYKVVQAIPGYFTADNAKSRTSQRTVIKEGTYIIFNESQGMINITATKGVPGSWINPNHHASVDNKAIYHLVAAGETLSELAVKYGTSIQAISALNTLKNVNTIYIGQKLRIK</sequence>
<name>A0A7V7RM51_9BACI</name>
<dbReference type="PANTHER" id="PTHR33308:SF10">
    <property type="entry name" value="EXO-GLUCOSAMINIDASE LYTG"/>
    <property type="match status" value="1"/>
</dbReference>
<evidence type="ECO:0000256" key="2">
    <source>
        <dbReference type="ARBA" id="ARBA00022638"/>
    </source>
</evidence>
<dbReference type="PANTHER" id="PTHR33308">
    <property type="entry name" value="PEPTIDOGLYCAN HYDROLASE FLGJ"/>
    <property type="match status" value="1"/>
</dbReference>
<dbReference type="Gene3D" id="1.10.530.10">
    <property type="match status" value="1"/>
</dbReference>
<dbReference type="PRINTS" id="PR01002">
    <property type="entry name" value="FLGFLGJ"/>
</dbReference>
<gene>
    <name evidence="6" type="ORF">F7732_13100</name>
</gene>
<proteinExistence type="predicted"/>
<evidence type="ECO:0000256" key="3">
    <source>
        <dbReference type="ARBA" id="ARBA00022801"/>
    </source>
</evidence>
<dbReference type="GO" id="GO:0031640">
    <property type="term" value="P:killing of cells of another organism"/>
    <property type="evidence" value="ECO:0007669"/>
    <property type="project" value="UniProtKB-KW"/>
</dbReference>
<dbReference type="InterPro" id="IPR051056">
    <property type="entry name" value="Glycosyl_Hydrolase_73"/>
</dbReference>
<keyword evidence="1" id="KW-0929">Antimicrobial</keyword>
<dbReference type="Gene3D" id="4.10.80.30">
    <property type="entry name" value="DNA polymerase, domain 6"/>
    <property type="match status" value="1"/>
</dbReference>
<dbReference type="SMART" id="SM00047">
    <property type="entry name" value="LYZ2"/>
    <property type="match status" value="1"/>
</dbReference>
<protein>
    <recommendedName>
        <fullName evidence="4">Peptidoglycan hydrolase</fullName>
    </recommendedName>
</protein>
<dbReference type="AlphaFoldDB" id="A0A7V7RM51"/>
<evidence type="ECO:0000256" key="1">
    <source>
        <dbReference type="ARBA" id="ARBA00022529"/>
    </source>
</evidence>
<dbReference type="RefSeq" id="WP_151574466.1">
    <property type="nucleotide sequence ID" value="NZ_WBOT01000003.1"/>
</dbReference>
<comment type="caution">
    <text evidence="6">The sequence shown here is derived from an EMBL/GenBank/DDBJ whole genome shotgun (WGS) entry which is preliminary data.</text>
</comment>
<evidence type="ECO:0000313" key="6">
    <source>
        <dbReference type="EMBL" id="KAB2333004.1"/>
    </source>
</evidence>
<dbReference type="CDD" id="cd00118">
    <property type="entry name" value="LysM"/>
    <property type="match status" value="1"/>
</dbReference>
<dbReference type="Pfam" id="PF01832">
    <property type="entry name" value="Glucosaminidase"/>
    <property type="match status" value="1"/>
</dbReference>